<dbReference type="AlphaFoldDB" id="A0A2K2D1N0"/>
<dbReference type="InterPro" id="IPR032675">
    <property type="entry name" value="LRR_dom_sf"/>
</dbReference>
<evidence type="ECO:0000313" key="3">
    <source>
        <dbReference type="EnsemblPlants" id="PNT68171"/>
    </source>
</evidence>
<reference evidence="2 3" key="1">
    <citation type="journal article" date="2010" name="Nature">
        <title>Genome sequencing and analysis of the model grass Brachypodium distachyon.</title>
        <authorList>
            <consortium name="International Brachypodium Initiative"/>
        </authorList>
    </citation>
    <scope>NUCLEOTIDE SEQUENCE [LARGE SCALE GENOMIC DNA]</scope>
    <source>
        <strain evidence="2 3">Bd21</strain>
    </source>
</reference>
<dbReference type="Gene3D" id="3.80.10.10">
    <property type="entry name" value="Ribonuclease Inhibitor"/>
    <property type="match status" value="1"/>
</dbReference>
<dbReference type="PANTHER" id="PTHR32141:SF179">
    <property type="entry name" value="F-BOX DOMAIN-CONTAINING PROTEIN"/>
    <property type="match status" value="1"/>
</dbReference>
<dbReference type="PANTHER" id="PTHR32141">
    <property type="match status" value="1"/>
</dbReference>
<reference evidence="2" key="2">
    <citation type="submission" date="2017-06" db="EMBL/GenBank/DDBJ databases">
        <title>WGS assembly of Brachypodium distachyon.</title>
        <authorList>
            <consortium name="The International Brachypodium Initiative"/>
            <person name="Lucas S."/>
            <person name="Harmon-Smith M."/>
            <person name="Lail K."/>
            <person name="Tice H."/>
            <person name="Grimwood J."/>
            <person name="Bruce D."/>
            <person name="Barry K."/>
            <person name="Shu S."/>
            <person name="Lindquist E."/>
            <person name="Wang M."/>
            <person name="Pitluck S."/>
            <person name="Vogel J.P."/>
            <person name="Garvin D.F."/>
            <person name="Mockler T.C."/>
            <person name="Schmutz J."/>
            <person name="Rokhsar D."/>
            <person name="Bevan M.W."/>
        </authorList>
    </citation>
    <scope>NUCLEOTIDE SEQUENCE</scope>
    <source>
        <strain evidence="2">Bd21</strain>
    </source>
</reference>
<feature type="domain" description="F-box/LRR-repeat protein 15/At3g58940/PEG3-like LRR" evidence="1">
    <location>
        <begin position="109"/>
        <end position="297"/>
    </location>
</feature>
<dbReference type="InterPro" id="IPR055302">
    <property type="entry name" value="F-box_dom-containing"/>
</dbReference>
<dbReference type="SUPFAM" id="SSF52058">
    <property type="entry name" value="L domain-like"/>
    <property type="match status" value="1"/>
</dbReference>
<dbReference type="EMBL" id="CM000882">
    <property type="protein sequence ID" value="PNT68171.1"/>
    <property type="molecule type" value="Genomic_DNA"/>
</dbReference>
<organism evidence="2">
    <name type="scientific">Brachypodium distachyon</name>
    <name type="common">Purple false brome</name>
    <name type="synonym">Trachynia distachya</name>
    <dbReference type="NCBI Taxonomy" id="15368"/>
    <lineage>
        <taxon>Eukaryota</taxon>
        <taxon>Viridiplantae</taxon>
        <taxon>Streptophyta</taxon>
        <taxon>Embryophyta</taxon>
        <taxon>Tracheophyta</taxon>
        <taxon>Spermatophyta</taxon>
        <taxon>Magnoliopsida</taxon>
        <taxon>Liliopsida</taxon>
        <taxon>Poales</taxon>
        <taxon>Poaceae</taxon>
        <taxon>BOP clade</taxon>
        <taxon>Pooideae</taxon>
        <taxon>Stipodae</taxon>
        <taxon>Brachypodieae</taxon>
        <taxon>Brachypodium</taxon>
    </lineage>
</organism>
<evidence type="ECO:0000259" key="1">
    <source>
        <dbReference type="Pfam" id="PF24758"/>
    </source>
</evidence>
<proteinExistence type="predicted"/>
<gene>
    <name evidence="2" type="ORF">BRADI_3g36777v3</name>
</gene>
<dbReference type="Pfam" id="PF24758">
    <property type="entry name" value="LRR_At5g56370"/>
    <property type="match status" value="1"/>
</dbReference>
<dbReference type="Proteomes" id="UP000008810">
    <property type="component" value="Chromosome 3"/>
</dbReference>
<evidence type="ECO:0000313" key="2">
    <source>
        <dbReference type="EMBL" id="PNT68171.1"/>
    </source>
</evidence>
<reference evidence="3" key="3">
    <citation type="submission" date="2018-08" db="UniProtKB">
        <authorList>
            <consortium name="EnsemblPlants"/>
        </authorList>
    </citation>
    <scope>IDENTIFICATION</scope>
    <source>
        <strain evidence="3">cv. Bd21</strain>
    </source>
</reference>
<name>A0A2K2D1N0_BRADI</name>
<dbReference type="Gramene" id="PNT68171">
    <property type="protein sequence ID" value="PNT68171"/>
    <property type="gene ID" value="BRADI_3g36777v3"/>
</dbReference>
<dbReference type="InterPro" id="IPR055411">
    <property type="entry name" value="LRR_FXL15/At3g58940/PEG3-like"/>
</dbReference>
<accession>A0A2K2D1N0</accession>
<dbReference type="InParanoid" id="A0A2K2D1N0"/>
<dbReference type="EnsemblPlants" id="PNT68171">
    <property type="protein sequence ID" value="PNT68171"/>
    <property type="gene ID" value="BRADI_3g36777v3"/>
</dbReference>
<evidence type="ECO:0000313" key="4">
    <source>
        <dbReference type="Proteomes" id="UP000008810"/>
    </source>
</evidence>
<sequence length="305" mass="34430">MTGAANVPGGVDFIDHLLLIIKEGGRTCILAHRWRHLWCSAPLNLDCRELTTPPHGLVGAVLDILKAHTGFVCRFRYSEHWGVGASLENWFLASAFNYLRPPIPGDGPGWPRRSSRFSELRVLDLPCCDLNGIDSLDFSKLKQLSLYEVSILEFLLHSMVAECTVLEFLVILACSGFQSLRINSRTLRSIFFGQCPAPSLDMLYHVNSYEDLKVSVLSAPKLESLGVNTLCASWWTKFLLGVQVCFGFRCFRMRNDDLATVRPRTLETLYINTCDVYNLDIVIELMRHSPCLENLHVFFGVMVLN</sequence>
<protein>
    <recommendedName>
        <fullName evidence="1">F-box/LRR-repeat protein 15/At3g58940/PEG3-like LRR domain-containing protein</fullName>
    </recommendedName>
</protein>
<keyword evidence="4" id="KW-1185">Reference proteome</keyword>